<reference evidence="3" key="1">
    <citation type="submission" date="2018-10" db="EMBL/GenBank/DDBJ databases">
        <title>Effector identification in a new, highly contiguous assembly of the strawberry crown rot pathogen Phytophthora cactorum.</title>
        <authorList>
            <person name="Armitage A.D."/>
            <person name="Nellist C.F."/>
            <person name="Bates H."/>
            <person name="Vickerstaff R.J."/>
            <person name="Harrison R.J."/>
        </authorList>
    </citation>
    <scope>NUCLEOTIDE SEQUENCE</scope>
    <source>
        <strain evidence="2">15-7</strain>
        <strain evidence="3">4032</strain>
    </source>
</reference>
<evidence type="ECO:0000313" key="3">
    <source>
        <dbReference type="EMBL" id="KAG2885397.1"/>
    </source>
</evidence>
<dbReference type="EMBL" id="RCMI01001421">
    <property type="protein sequence ID" value="KAG2885397.1"/>
    <property type="molecule type" value="Genomic_DNA"/>
</dbReference>
<name>A0A8T1AR97_9STRA</name>
<accession>A0A8T1AR97</accession>
<dbReference type="Proteomes" id="UP000774804">
    <property type="component" value="Unassembled WGS sequence"/>
</dbReference>
<dbReference type="AlphaFoldDB" id="A0A8T1AR97"/>
<sequence>MYRDRHDASMDDTDLESLHFEQSSEMEETLESTIDLSSTQNSVISSGVSVADTQVTMDLEGGEADEAPNLPEADESPDLPGTELGTELVEVQGGEVYTDKYTDYDLNRSRLREASLATVSEVASLQVDGVTAPVPSEYSAASNGHVAASDEIAEHWAIPDAITAKHKNDSREYSFGGEHVV</sequence>
<proteinExistence type="predicted"/>
<protein>
    <submittedName>
        <fullName evidence="3">Uncharacterized protein</fullName>
    </submittedName>
</protein>
<evidence type="ECO:0000256" key="1">
    <source>
        <dbReference type="SAM" id="MobiDB-lite"/>
    </source>
</evidence>
<dbReference type="EMBL" id="RCMG01001428">
    <property type="protein sequence ID" value="KAG2827636.1"/>
    <property type="molecule type" value="Genomic_DNA"/>
</dbReference>
<comment type="caution">
    <text evidence="3">The sequence shown here is derived from an EMBL/GenBank/DDBJ whole genome shotgun (WGS) entry which is preliminary data.</text>
</comment>
<organism evidence="3 4">
    <name type="scientific">Phytophthora cactorum</name>
    <dbReference type="NCBI Taxonomy" id="29920"/>
    <lineage>
        <taxon>Eukaryota</taxon>
        <taxon>Sar</taxon>
        <taxon>Stramenopiles</taxon>
        <taxon>Oomycota</taxon>
        <taxon>Peronosporomycetes</taxon>
        <taxon>Peronosporales</taxon>
        <taxon>Peronosporaceae</taxon>
        <taxon>Phytophthora</taxon>
    </lineage>
</organism>
<dbReference type="Proteomes" id="UP000735874">
    <property type="component" value="Unassembled WGS sequence"/>
</dbReference>
<gene>
    <name evidence="2" type="ORF">PC113_g21599</name>
    <name evidence="3" type="ORF">PC115_g21025</name>
</gene>
<feature type="region of interest" description="Disordered" evidence="1">
    <location>
        <begin position="1"/>
        <end position="38"/>
    </location>
</feature>
<evidence type="ECO:0000313" key="4">
    <source>
        <dbReference type="Proteomes" id="UP000774804"/>
    </source>
</evidence>
<evidence type="ECO:0000313" key="2">
    <source>
        <dbReference type="EMBL" id="KAG2827636.1"/>
    </source>
</evidence>